<feature type="chain" id="PRO_5045363675" description="Fungal lipase-type domain-containing protein" evidence="5">
    <location>
        <begin position="19"/>
        <end position="320"/>
    </location>
</feature>
<evidence type="ECO:0000313" key="7">
    <source>
        <dbReference type="EMBL" id="KAL0057375.1"/>
    </source>
</evidence>
<evidence type="ECO:0000256" key="5">
    <source>
        <dbReference type="SAM" id="SignalP"/>
    </source>
</evidence>
<keyword evidence="8" id="KW-1185">Reference proteome</keyword>
<dbReference type="CDD" id="cd00519">
    <property type="entry name" value="Lipase_3"/>
    <property type="match status" value="1"/>
</dbReference>
<dbReference type="InterPro" id="IPR029058">
    <property type="entry name" value="AB_hydrolase_fold"/>
</dbReference>
<dbReference type="InterPro" id="IPR051218">
    <property type="entry name" value="Sec_MonoDiacylglyc_Lipase"/>
</dbReference>
<dbReference type="Pfam" id="PF01764">
    <property type="entry name" value="Lipase_3"/>
    <property type="match status" value="1"/>
</dbReference>
<feature type="signal peptide" evidence="5">
    <location>
        <begin position="1"/>
        <end position="18"/>
    </location>
</feature>
<dbReference type="SUPFAM" id="SSF53474">
    <property type="entry name" value="alpha/beta-Hydrolases"/>
    <property type="match status" value="1"/>
</dbReference>
<proteinExistence type="inferred from homology"/>
<dbReference type="PANTHER" id="PTHR45856:SF25">
    <property type="entry name" value="FUNGAL LIPASE-LIKE DOMAIN-CONTAINING PROTEIN"/>
    <property type="match status" value="1"/>
</dbReference>
<dbReference type="Proteomes" id="UP001437256">
    <property type="component" value="Unassembled WGS sequence"/>
</dbReference>
<reference evidence="7 8" key="1">
    <citation type="submission" date="2024-05" db="EMBL/GenBank/DDBJ databases">
        <title>A draft genome resource for the thread blight pathogen Marasmius tenuissimus strain MS-2.</title>
        <authorList>
            <person name="Yulfo-Soto G.E."/>
            <person name="Baruah I.K."/>
            <person name="Amoako-Attah I."/>
            <person name="Bukari Y."/>
            <person name="Meinhardt L.W."/>
            <person name="Bailey B.A."/>
            <person name="Cohen S.P."/>
        </authorList>
    </citation>
    <scope>NUCLEOTIDE SEQUENCE [LARGE SCALE GENOMIC DNA]</scope>
    <source>
        <strain evidence="7 8">MS-2</strain>
    </source>
</reference>
<gene>
    <name evidence="7" type="ORF">AAF712_015984</name>
</gene>
<keyword evidence="1" id="KW-1015">Disulfide bond</keyword>
<dbReference type="InterPro" id="IPR002921">
    <property type="entry name" value="Fungal_lipase-type"/>
</dbReference>
<feature type="domain" description="Fungal lipase-type" evidence="6">
    <location>
        <begin position="105"/>
        <end position="248"/>
    </location>
</feature>
<evidence type="ECO:0000259" key="6">
    <source>
        <dbReference type="Pfam" id="PF01764"/>
    </source>
</evidence>
<dbReference type="EMBL" id="JBBXMP010000563">
    <property type="protein sequence ID" value="KAL0057375.1"/>
    <property type="molecule type" value="Genomic_DNA"/>
</dbReference>
<protein>
    <recommendedName>
        <fullName evidence="6">Fungal lipase-type domain-containing protein</fullName>
    </recommendedName>
</protein>
<keyword evidence="5" id="KW-0732">Signal</keyword>
<evidence type="ECO:0000256" key="1">
    <source>
        <dbReference type="ARBA" id="ARBA00023157"/>
    </source>
</evidence>
<dbReference type="PANTHER" id="PTHR45856">
    <property type="entry name" value="ALPHA/BETA-HYDROLASES SUPERFAMILY PROTEIN"/>
    <property type="match status" value="1"/>
</dbReference>
<comment type="catalytic activity">
    <reaction evidence="3">
        <text>a diacylglycerol + H2O = a monoacylglycerol + a fatty acid + H(+)</text>
        <dbReference type="Rhea" id="RHEA:32731"/>
        <dbReference type="ChEBI" id="CHEBI:15377"/>
        <dbReference type="ChEBI" id="CHEBI:15378"/>
        <dbReference type="ChEBI" id="CHEBI:17408"/>
        <dbReference type="ChEBI" id="CHEBI:18035"/>
        <dbReference type="ChEBI" id="CHEBI:28868"/>
    </reaction>
</comment>
<evidence type="ECO:0000313" key="8">
    <source>
        <dbReference type="Proteomes" id="UP001437256"/>
    </source>
</evidence>
<organism evidence="7 8">
    <name type="scientific">Marasmius tenuissimus</name>
    <dbReference type="NCBI Taxonomy" id="585030"/>
    <lineage>
        <taxon>Eukaryota</taxon>
        <taxon>Fungi</taxon>
        <taxon>Dikarya</taxon>
        <taxon>Basidiomycota</taxon>
        <taxon>Agaricomycotina</taxon>
        <taxon>Agaricomycetes</taxon>
        <taxon>Agaricomycetidae</taxon>
        <taxon>Agaricales</taxon>
        <taxon>Marasmiineae</taxon>
        <taxon>Marasmiaceae</taxon>
        <taxon>Marasmius</taxon>
    </lineage>
</organism>
<name>A0ABR2Z6V2_9AGAR</name>
<comment type="caution">
    <text evidence="7">The sequence shown here is derived from an EMBL/GenBank/DDBJ whole genome shotgun (WGS) entry which is preliminary data.</text>
</comment>
<comment type="catalytic activity">
    <reaction evidence="4">
        <text>a monoacylglycerol + H2O = glycerol + a fatty acid + H(+)</text>
        <dbReference type="Rhea" id="RHEA:15245"/>
        <dbReference type="ChEBI" id="CHEBI:15377"/>
        <dbReference type="ChEBI" id="CHEBI:15378"/>
        <dbReference type="ChEBI" id="CHEBI:17408"/>
        <dbReference type="ChEBI" id="CHEBI:17754"/>
        <dbReference type="ChEBI" id="CHEBI:28868"/>
    </reaction>
</comment>
<evidence type="ECO:0000256" key="3">
    <source>
        <dbReference type="ARBA" id="ARBA00047591"/>
    </source>
</evidence>
<evidence type="ECO:0000256" key="2">
    <source>
        <dbReference type="ARBA" id="ARBA00043996"/>
    </source>
</evidence>
<accession>A0ABR2Z6V2</accession>
<dbReference type="Gene3D" id="3.40.50.1820">
    <property type="entry name" value="alpha/beta hydrolase"/>
    <property type="match status" value="1"/>
</dbReference>
<evidence type="ECO:0000256" key="4">
    <source>
        <dbReference type="ARBA" id="ARBA00048461"/>
    </source>
</evidence>
<sequence length="320" mass="34336">MFVKSILSISTLISIVVSAPLFGLFEDDNETAPTPLSVPDLESKFLRAAQFSRVSYCSSAAVTAWECGGPCDEIGKGVKVIQAGGDDGLIPMYFVAHDPTTNNIVVAHQGTNSKNLLSILNDAQFLLTDINTDRFTSAKDKDIEVHSGFQKTFERTADEVLDSVKRGLADFNSTKVQVTGHSLGGSVAVLDALMLKQELDPSIEIQTTLFGLPRVGNQEFADFVDTTLGSTLVRITNQDDPVPRVPPRLFGYQHPSGEVHIKSVNPGGQATDVVTCEGQENESDGCSSGNSALDVLKLDVPNHKGPYFDNISFSGKACPL</sequence>
<comment type="similarity">
    <text evidence="2">Belongs to the AB hydrolase superfamily. Lipase family. Class 3 subfamily.</text>
</comment>